<dbReference type="EMBL" id="FCNY02000002">
    <property type="protein sequence ID" value="SAL21906.1"/>
    <property type="molecule type" value="Genomic_DNA"/>
</dbReference>
<reference evidence="3" key="1">
    <citation type="submission" date="2016-01" db="EMBL/GenBank/DDBJ databases">
        <authorList>
            <person name="Peeters C."/>
        </authorList>
    </citation>
    <scope>NUCLEOTIDE SEQUENCE [LARGE SCALE GENOMIC DNA]</scope>
</reference>
<proteinExistence type="predicted"/>
<evidence type="ECO:0000313" key="2">
    <source>
        <dbReference type="EMBL" id="SAL21906.1"/>
    </source>
</evidence>
<dbReference type="InterPro" id="IPR050266">
    <property type="entry name" value="AB_hydrolase_sf"/>
</dbReference>
<protein>
    <submittedName>
        <fullName evidence="2">3-oxoacyl-ACP reductase</fullName>
    </submittedName>
</protein>
<evidence type="ECO:0000259" key="1">
    <source>
        <dbReference type="Pfam" id="PF00561"/>
    </source>
</evidence>
<sequence>MNTFCVAECGTVLRYLDVYAGATPLVFIHGLGCASSSDYAPVVASDAYFKGRSLLLDLMGAGFSDKPTDGEYSSDAQAAVLAEFIAQTGFERVNLFGHSAGAFIAMKLARRLREHVDAVILCEPGLNEYGVAMLSEMTSVTEAQFVHGGFSEWLVQLKAQGTNDAWLGPFSVASPHAIYRWARSALDDNAGNWLDDLANLDAAKGIILSEKATGDEIKRFERAGCAIERVADAEHMIAYDNPDGLARAISALLGSGNRDIMPAGEAEASPAARS</sequence>
<dbReference type="Proteomes" id="UP000054740">
    <property type="component" value="Unassembled WGS sequence"/>
</dbReference>
<dbReference type="SUPFAM" id="SSF53474">
    <property type="entry name" value="alpha/beta-Hydrolases"/>
    <property type="match status" value="1"/>
</dbReference>
<dbReference type="PANTHER" id="PTHR43798">
    <property type="entry name" value="MONOACYLGLYCEROL LIPASE"/>
    <property type="match status" value="1"/>
</dbReference>
<feature type="domain" description="AB hydrolase-1" evidence="1">
    <location>
        <begin position="24"/>
        <end position="133"/>
    </location>
</feature>
<dbReference type="GO" id="GO:0016020">
    <property type="term" value="C:membrane"/>
    <property type="evidence" value="ECO:0007669"/>
    <property type="project" value="TreeGrafter"/>
</dbReference>
<organism evidence="2 3">
    <name type="scientific">Caballeronia cordobensis</name>
    <name type="common">Burkholderia cordobensis</name>
    <dbReference type="NCBI Taxonomy" id="1353886"/>
    <lineage>
        <taxon>Bacteria</taxon>
        <taxon>Pseudomonadati</taxon>
        <taxon>Pseudomonadota</taxon>
        <taxon>Betaproteobacteria</taxon>
        <taxon>Burkholderiales</taxon>
        <taxon>Burkholderiaceae</taxon>
        <taxon>Caballeronia</taxon>
    </lineage>
</organism>
<dbReference type="InterPro" id="IPR000073">
    <property type="entry name" value="AB_hydrolase_1"/>
</dbReference>
<dbReference type="Pfam" id="PF00561">
    <property type="entry name" value="Abhydrolase_1"/>
    <property type="match status" value="1"/>
</dbReference>
<keyword evidence="3" id="KW-1185">Reference proteome</keyword>
<gene>
    <name evidence="2" type="ORF">AWB70_01164</name>
</gene>
<dbReference type="PANTHER" id="PTHR43798:SF33">
    <property type="entry name" value="HYDROLASE, PUTATIVE (AFU_ORTHOLOGUE AFUA_2G14860)-RELATED"/>
    <property type="match status" value="1"/>
</dbReference>
<name>A0A158FQ04_CABCO</name>
<evidence type="ECO:0000313" key="3">
    <source>
        <dbReference type="Proteomes" id="UP000054740"/>
    </source>
</evidence>
<dbReference type="AlphaFoldDB" id="A0A158FQ04"/>
<dbReference type="Gene3D" id="3.40.50.1820">
    <property type="entry name" value="alpha/beta hydrolase"/>
    <property type="match status" value="1"/>
</dbReference>
<dbReference type="InterPro" id="IPR029058">
    <property type="entry name" value="AB_hydrolase_fold"/>
</dbReference>
<accession>A0A158FQ04</accession>